<evidence type="ECO:0000313" key="2">
    <source>
        <dbReference type="Proteomes" id="UP000291020"/>
    </source>
</evidence>
<evidence type="ECO:0000313" key="1">
    <source>
        <dbReference type="Ensembl" id="ENSGAGP00000009168.1"/>
    </source>
</evidence>
<organism evidence="1 2">
    <name type="scientific">Gopherus agassizii</name>
    <name type="common">Agassiz's desert tortoise</name>
    <dbReference type="NCBI Taxonomy" id="38772"/>
    <lineage>
        <taxon>Eukaryota</taxon>
        <taxon>Metazoa</taxon>
        <taxon>Chordata</taxon>
        <taxon>Craniata</taxon>
        <taxon>Vertebrata</taxon>
        <taxon>Euteleostomi</taxon>
        <taxon>Archelosauria</taxon>
        <taxon>Testudinata</taxon>
        <taxon>Testudines</taxon>
        <taxon>Cryptodira</taxon>
        <taxon>Durocryptodira</taxon>
        <taxon>Testudinoidea</taxon>
        <taxon>Testudinidae</taxon>
        <taxon>Gopherus</taxon>
    </lineage>
</organism>
<reference evidence="1" key="3">
    <citation type="submission" date="2025-09" db="UniProtKB">
        <authorList>
            <consortium name="Ensembl"/>
        </authorList>
    </citation>
    <scope>IDENTIFICATION</scope>
</reference>
<reference evidence="2" key="1">
    <citation type="journal article" date="2017" name="PLoS ONE">
        <title>The Agassiz's desert tortoise genome provides a resource for the conservation of a threatened species.</title>
        <authorList>
            <person name="Tollis M."/>
            <person name="DeNardo D.F."/>
            <person name="Cornelius J.A."/>
            <person name="Dolby G.A."/>
            <person name="Edwards T."/>
            <person name="Henen B.T."/>
            <person name="Karl A.E."/>
            <person name="Murphy R.W."/>
            <person name="Kusumi K."/>
        </authorList>
    </citation>
    <scope>NUCLEOTIDE SEQUENCE [LARGE SCALE GENOMIC DNA]</scope>
</reference>
<sequence>MFTQNIREGYRTFGKIGFFRWFYEHSLLLLIPGYGGFPVKLRTYVGDPIPYDPNITAAELAEKTKIALETLRDRHQKLPGSILRALLERFDKHQKED</sequence>
<dbReference type="STRING" id="38772.ENSGAGP00000009168"/>
<evidence type="ECO:0008006" key="3">
    <source>
        <dbReference type="Google" id="ProtNLM"/>
    </source>
</evidence>
<keyword evidence="2" id="KW-1185">Reference proteome</keyword>
<dbReference type="Proteomes" id="UP000291020">
    <property type="component" value="Unassembled WGS sequence"/>
</dbReference>
<protein>
    <recommendedName>
        <fullName evidence="3">Transmembrane protein 68</fullName>
    </recommendedName>
</protein>
<reference evidence="1" key="2">
    <citation type="submission" date="2025-08" db="UniProtKB">
        <authorList>
            <consortium name="Ensembl"/>
        </authorList>
    </citation>
    <scope>IDENTIFICATION</scope>
</reference>
<name>A0A452H3U1_9SAUR</name>
<proteinExistence type="predicted"/>
<dbReference type="AlphaFoldDB" id="A0A452H3U1"/>
<accession>A0A452H3U1</accession>
<dbReference type="Ensembl" id="ENSGAGT00000010530.1">
    <property type="protein sequence ID" value="ENSGAGP00000009168.1"/>
    <property type="gene ID" value="ENSGAGG00000007246.1"/>
</dbReference>